<comment type="similarity">
    <text evidence="3 15">Belongs to the peptidase S11 family.</text>
</comment>
<dbReference type="PRINTS" id="PR00725">
    <property type="entry name" value="DADACBPTASE1"/>
</dbReference>
<evidence type="ECO:0000313" key="18">
    <source>
        <dbReference type="EMBL" id="KRN16007.1"/>
    </source>
</evidence>
<feature type="binding site" evidence="14">
    <location>
        <position position="258"/>
    </location>
    <ligand>
        <name>substrate</name>
    </ligand>
</feature>
<evidence type="ECO:0000256" key="10">
    <source>
        <dbReference type="ARBA" id="ARBA00022984"/>
    </source>
</evidence>
<dbReference type="InterPro" id="IPR001967">
    <property type="entry name" value="Peptidase_S11_N"/>
</dbReference>
<evidence type="ECO:0000256" key="3">
    <source>
        <dbReference type="ARBA" id="ARBA00007164"/>
    </source>
</evidence>
<keyword evidence="9" id="KW-0133">Cell shape</keyword>
<evidence type="ECO:0000256" key="16">
    <source>
        <dbReference type="SAM" id="SignalP"/>
    </source>
</evidence>
<keyword evidence="7 16" id="KW-0732">Signal</keyword>
<dbReference type="InterPro" id="IPR018044">
    <property type="entry name" value="Peptidase_S11"/>
</dbReference>
<evidence type="ECO:0000313" key="19">
    <source>
        <dbReference type="Proteomes" id="UP000051442"/>
    </source>
</evidence>
<dbReference type="UniPathway" id="UPA00219"/>
<evidence type="ECO:0000256" key="8">
    <source>
        <dbReference type="ARBA" id="ARBA00022801"/>
    </source>
</evidence>
<evidence type="ECO:0000256" key="13">
    <source>
        <dbReference type="PIRSR" id="PIRSR618044-1"/>
    </source>
</evidence>
<dbReference type="PATRIC" id="fig|1423804.4.peg.3032"/>
<gene>
    <name evidence="18" type="ORF">FD14_GL002816</name>
</gene>
<comment type="catalytic activity">
    <reaction evidence="12">
        <text>Preferential cleavage: (Ac)2-L-Lys-D-Ala-|-D-Ala. Also transpeptidation of peptidyl-alanyl moieties that are N-acyl substituents of D-alanine.</text>
        <dbReference type="EC" id="3.4.16.4"/>
    </reaction>
</comment>
<dbReference type="InterPro" id="IPR012907">
    <property type="entry name" value="Peptidase_S11_C"/>
</dbReference>
<feature type="active site" description="Proton acceptor" evidence="13">
    <location>
        <position position="67"/>
    </location>
</feature>
<dbReference type="GO" id="GO:0009002">
    <property type="term" value="F:serine-type D-Ala-D-Ala carboxypeptidase activity"/>
    <property type="evidence" value="ECO:0007669"/>
    <property type="project" value="UniProtKB-EC"/>
</dbReference>
<proteinExistence type="inferred from homology"/>
<dbReference type="InterPro" id="IPR037167">
    <property type="entry name" value="Peptidase_S11_C_sf"/>
</dbReference>
<keyword evidence="11" id="KW-0961">Cell wall biogenesis/degradation</keyword>
<dbReference type="Pfam" id="PF07943">
    <property type="entry name" value="PBP5_C"/>
    <property type="match status" value="1"/>
</dbReference>
<comment type="pathway">
    <text evidence="2">Cell wall biogenesis; peptidoglycan biosynthesis.</text>
</comment>
<organism evidence="18 19">
    <name type="scientific">Secundilactobacillus similis DSM 23365 = JCM 2765</name>
    <dbReference type="NCBI Taxonomy" id="1423804"/>
    <lineage>
        <taxon>Bacteria</taxon>
        <taxon>Bacillati</taxon>
        <taxon>Bacillota</taxon>
        <taxon>Bacilli</taxon>
        <taxon>Lactobacillales</taxon>
        <taxon>Lactobacillaceae</taxon>
        <taxon>Secundilactobacillus</taxon>
    </lineage>
</organism>
<feature type="active site" evidence="13">
    <location>
        <position position="131"/>
    </location>
</feature>
<dbReference type="SUPFAM" id="SSF56601">
    <property type="entry name" value="beta-lactamase/transpeptidase-like"/>
    <property type="match status" value="1"/>
</dbReference>
<evidence type="ECO:0000256" key="11">
    <source>
        <dbReference type="ARBA" id="ARBA00023316"/>
    </source>
</evidence>
<dbReference type="RefSeq" id="WP_054733793.1">
    <property type="nucleotide sequence ID" value="NZ_AYZM01000177.1"/>
</dbReference>
<keyword evidence="10" id="KW-0573">Peptidoglycan synthesis</keyword>
<feature type="chain" id="PRO_5006416589" description="serine-type D-Ala-D-Ala carboxypeptidase" evidence="16">
    <location>
        <begin position="34"/>
        <end position="434"/>
    </location>
</feature>
<dbReference type="GO" id="GO:0009252">
    <property type="term" value="P:peptidoglycan biosynthetic process"/>
    <property type="evidence" value="ECO:0007669"/>
    <property type="project" value="UniProtKB-UniPathway"/>
</dbReference>
<keyword evidence="5 18" id="KW-0121">Carboxypeptidase</keyword>
<dbReference type="OrthoDB" id="9791132at2"/>
<evidence type="ECO:0000256" key="6">
    <source>
        <dbReference type="ARBA" id="ARBA00022670"/>
    </source>
</evidence>
<name>A0A0R2ESD9_9LACO</name>
<evidence type="ECO:0000256" key="4">
    <source>
        <dbReference type="ARBA" id="ARBA00012448"/>
    </source>
</evidence>
<dbReference type="STRING" id="1423804.FD14_GL002816"/>
<protein>
    <recommendedName>
        <fullName evidence="4">serine-type D-Ala-D-Ala carboxypeptidase</fullName>
        <ecNumber evidence="4">3.4.16.4</ecNumber>
    </recommendedName>
</protein>
<evidence type="ECO:0000256" key="14">
    <source>
        <dbReference type="PIRSR" id="PIRSR618044-2"/>
    </source>
</evidence>
<sequence>MMQHNSQKRRLQIGLFWCALMLIFSLGGVTAHAADLNLNVKSAVAVDATTGQVLYQKNANKALPIASMTKLLSIYIVLQQIHSGKMHWNQQVKVSPQIAKMSQNTELTNVPLSSSRTYSVRELYDATLIYSANAAISALGNAVSGSPHQFIKKMRATAEELNLNSAKLITASGITNGQAASLGYSSLASTDENTMSAADVAKLAKDLLAMYPQILKTTSQATMWFDKGGTSQTKMTNWNLMLKGLSQYSSTLPVDGLKTGTSNAAGGNFVGTVNKQGHRIITVVMHASNQSTGDPARFVQTRHLMNWVYATYRPVTLNSKTYQVKNINVPMGKTTQTNATVAEPTTVWLTKSQQTNQIKGHVTINSVYAEKKQAGLAAPLKAGTVFGTATLTVNGQSLPQLGQTASLTVPIKTTTKVQRANWIVRTWRHLLAMI</sequence>
<keyword evidence="8" id="KW-0378">Hydrolase</keyword>
<accession>A0A0R2ESD9</accession>
<dbReference type="EC" id="3.4.16.4" evidence="4"/>
<keyword evidence="19" id="KW-1185">Reference proteome</keyword>
<evidence type="ECO:0000256" key="7">
    <source>
        <dbReference type="ARBA" id="ARBA00022729"/>
    </source>
</evidence>
<dbReference type="EMBL" id="AYZM01000177">
    <property type="protein sequence ID" value="KRN16007.1"/>
    <property type="molecule type" value="Genomic_DNA"/>
</dbReference>
<evidence type="ECO:0000259" key="17">
    <source>
        <dbReference type="SMART" id="SM00936"/>
    </source>
</evidence>
<evidence type="ECO:0000256" key="15">
    <source>
        <dbReference type="RuleBase" id="RU004016"/>
    </source>
</evidence>
<dbReference type="GO" id="GO:0008360">
    <property type="term" value="P:regulation of cell shape"/>
    <property type="evidence" value="ECO:0007669"/>
    <property type="project" value="UniProtKB-KW"/>
</dbReference>
<evidence type="ECO:0000256" key="12">
    <source>
        <dbReference type="ARBA" id="ARBA00034000"/>
    </source>
</evidence>
<dbReference type="PANTHER" id="PTHR21581">
    <property type="entry name" value="D-ALANYL-D-ALANINE CARBOXYPEPTIDASE"/>
    <property type="match status" value="1"/>
</dbReference>
<feature type="signal peptide" evidence="16">
    <location>
        <begin position="1"/>
        <end position="33"/>
    </location>
</feature>
<dbReference type="GO" id="GO:0006508">
    <property type="term" value="P:proteolysis"/>
    <property type="evidence" value="ECO:0007669"/>
    <property type="project" value="UniProtKB-KW"/>
</dbReference>
<feature type="domain" description="Peptidase S11 D-Ala-D-Ala carboxypeptidase A C-terminal" evidence="17">
    <location>
        <begin position="312"/>
        <end position="419"/>
    </location>
</feature>
<dbReference type="GO" id="GO:0071555">
    <property type="term" value="P:cell wall organization"/>
    <property type="evidence" value="ECO:0007669"/>
    <property type="project" value="UniProtKB-KW"/>
</dbReference>
<reference evidence="18 19" key="1">
    <citation type="journal article" date="2015" name="Genome Announc.">
        <title>Expanding the biotechnology potential of lactobacilli through comparative genomics of 213 strains and associated genera.</title>
        <authorList>
            <person name="Sun Z."/>
            <person name="Harris H.M."/>
            <person name="McCann A."/>
            <person name="Guo C."/>
            <person name="Argimon S."/>
            <person name="Zhang W."/>
            <person name="Yang X."/>
            <person name="Jeffery I.B."/>
            <person name="Cooney J.C."/>
            <person name="Kagawa T.F."/>
            <person name="Liu W."/>
            <person name="Song Y."/>
            <person name="Salvetti E."/>
            <person name="Wrobel A."/>
            <person name="Rasinkangas P."/>
            <person name="Parkhill J."/>
            <person name="Rea M.C."/>
            <person name="O'Sullivan O."/>
            <person name="Ritari J."/>
            <person name="Douillard F.P."/>
            <person name="Paul Ross R."/>
            <person name="Yang R."/>
            <person name="Briner A.E."/>
            <person name="Felis G.E."/>
            <person name="de Vos W.M."/>
            <person name="Barrangou R."/>
            <person name="Klaenhammer T.R."/>
            <person name="Caufield P.W."/>
            <person name="Cui Y."/>
            <person name="Zhang H."/>
            <person name="O'Toole P.W."/>
        </authorList>
    </citation>
    <scope>NUCLEOTIDE SEQUENCE [LARGE SCALE GENOMIC DNA]</scope>
    <source>
        <strain evidence="18 19">DSM 23365</strain>
    </source>
</reference>
<evidence type="ECO:0000256" key="2">
    <source>
        <dbReference type="ARBA" id="ARBA00004752"/>
    </source>
</evidence>
<dbReference type="Proteomes" id="UP000051442">
    <property type="component" value="Unassembled WGS sequence"/>
</dbReference>
<evidence type="ECO:0000256" key="5">
    <source>
        <dbReference type="ARBA" id="ARBA00022645"/>
    </source>
</evidence>
<dbReference type="InterPro" id="IPR012338">
    <property type="entry name" value="Beta-lactam/transpept-like"/>
</dbReference>
<dbReference type="InterPro" id="IPR015956">
    <property type="entry name" value="Peniciliin-bd_prot_C_sf"/>
</dbReference>
<evidence type="ECO:0000256" key="9">
    <source>
        <dbReference type="ARBA" id="ARBA00022960"/>
    </source>
</evidence>
<feature type="active site" description="Proton acceptor" evidence="13">
    <location>
        <position position="70"/>
    </location>
</feature>
<keyword evidence="6" id="KW-0645">Protease</keyword>
<dbReference type="Pfam" id="PF00768">
    <property type="entry name" value="Peptidase_S11"/>
    <property type="match status" value="1"/>
</dbReference>
<dbReference type="Gene3D" id="2.60.410.10">
    <property type="entry name" value="D-Ala-D-Ala carboxypeptidase, C-terminal domain"/>
    <property type="match status" value="1"/>
</dbReference>
<comment type="caution">
    <text evidence="18">The sequence shown here is derived from an EMBL/GenBank/DDBJ whole genome shotgun (WGS) entry which is preliminary data.</text>
</comment>
<comment type="function">
    <text evidence="1">Removes C-terminal D-alanyl residues from sugar-peptide cell wall precursors.</text>
</comment>
<dbReference type="SUPFAM" id="SSF69189">
    <property type="entry name" value="Penicillin-binding protein associated domain"/>
    <property type="match status" value="1"/>
</dbReference>
<evidence type="ECO:0000256" key="1">
    <source>
        <dbReference type="ARBA" id="ARBA00003217"/>
    </source>
</evidence>
<dbReference type="PANTHER" id="PTHR21581:SF11">
    <property type="entry name" value="D-ALANYL-D-ALANINE CARBOXYPEPTIDASE DACA"/>
    <property type="match status" value="1"/>
</dbReference>
<dbReference type="SMART" id="SM00936">
    <property type="entry name" value="PBP5_C"/>
    <property type="match status" value="1"/>
</dbReference>
<dbReference type="AlphaFoldDB" id="A0A0R2ESD9"/>
<dbReference type="Gene3D" id="3.40.710.10">
    <property type="entry name" value="DD-peptidase/beta-lactamase superfamily"/>
    <property type="match status" value="1"/>
</dbReference>